<dbReference type="RefSeq" id="XP_024586083.1">
    <property type="nucleotide sequence ID" value="XM_024720933.1"/>
</dbReference>
<proteinExistence type="predicted"/>
<name>A0A0P1B5J9_PLAHL</name>
<dbReference type="EMBL" id="CCYD01003090">
    <property type="protein sequence ID" value="CEG49714.1"/>
    <property type="molecule type" value="Genomic_DNA"/>
</dbReference>
<dbReference type="AlphaFoldDB" id="A0A0P1B5J9"/>
<dbReference type="Proteomes" id="UP000054928">
    <property type="component" value="Unassembled WGS sequence"/>
</dbReference>
<dbReference type="GeneID" id="36402521"/>
<organism evidence="1 2">
    <name type="scientific">Plasmopara halstedii</name>
    <name type="common">Downy mildew of sunflower</name>
    <dbReference type="NCBI Taxonomy" id="4781"/>
    <lineage>
        <taxon>Eukaryota</taxon>
        <taxon>Sar</taxon>
        <taxon>Stramenopiles</taxon>
        <taxon>Oomycota</taxon>
        <taxon>Peronosporomycetes</taxon>
        <taxon>Peronosporales</taxon>
        <taxon>Peronosporaceae</taxon>
        <taxon>Plasmopara</taxon>
    </lineage>
</organism>
<accession>A0A0P1B5J9</accession>
<keyword evidence="2" id="KW-1185">Reference proteome</keyword>
<reference evidence="2" key="1">
    <citation type="submission" date="2014-09" db="EMBL/GenBank/DDBJ databases">
        <authorList>
            <person name="Sharma Rahul"/>
            <person name="Thines Marco"/>
        </authorList>
    </citation>
    <scope>NUCLEOTIDE SEQUENCE [LARGE SCALE GENOMIC DNA]</scope>
</reference>
<sequence>MFSGACGLEETLLYMRESKWATKWMELEKIGVIWSDLEARHKIFAKKTFLSSPQKAKS</sequence>
<evidence type="ECO:0000313" key="1">
    <source>
        <dbReference type="EMBL" id="CEG49714.1"/>
    </source>
</evidence>
<protein>
    <submittedName>
        <fullName evidence="1">Uncharacterized protein</fullName>
    </submittedName>
</protein>
<evidence type="ECO:0000313" key="2">
    <source>
        <dbReference type="Proteomes" id="UP000054928"/>
    </source>
</evidence>